<sequence length="112" mass="13249">MQLLEERAVEEKKNTLTAIKDIRWYNEQHSIIIQGRIVKLTMKEYQLLFPLRQGKPITYAQLAMSVYGCSLDGKVRLMMDKHIDRIRGKLRGRGLYIYCVLNYGYVLLPEIW</sequence>
<evidence type="ECO:0000313" key="3">
    <source>
        <dbReference type="EMBL" id="GCE03492.1"/>
    </source>
</evidence>
<dbReference type="AlphaFoldDB" id="A0A401Z9H5"/>
<dbReference type="Pfam" id="PF00486">
    <property type="entry name" value="Trans_reg_C"/>
    <property type="match status" value="1"/>
</dbReference>
<evidence type="ECO:0000259" key="2">
    <source>
        <dbReference type="Pfam" id="PF00486"/>
    </source>
</evidence>
<dbReference type="EMBL" id="BIFQ01000001">
    <property type="protein sequence ID" value="GCE03492.1"/>
    <property type="molecule type" value="Genomic_DNA"/>
</dbReference>
<comment type="caution">
    <text evidence="3">The sequence shown here is derived from an EMBL/GenBank/DDBJ whole genome shotgun (WGS) entry which is preliminary data.</text>
</comment>
<keyword evidence="4" id="KW-1185">Reference proteome</keyword>
<proteinExistence type="predicted"/>
<accession>A0A401Z9H5</accession>
<evidence type="ECO:0000256" key="1">
    <source>
        <dbReference type="ARBA" id="ARBA00023125"/>
    </source>
</evidence>
<dbReference type="GO" id="GO:0006355">
    <property type="term" value="P:regulation of DNA-templated transcription"/>
    <property type="evidence" value="ECO:0007669"/>
    <property type="project" value="InterPro"/>
</dbReference>
<dbReference type="SUPFAM" id="SSF46894">
    <property type="entry name" value="C-terminal effector domain of the bipartite response regulators"/>
    <property type="match status" value="1"/>
</dbReference>
<dbReference type="InterPro" id="IPR001867">
    <property type="entry name" value="OmpR/PhoB-type_DNA-bd"/>
</dbReference>
<dbReference type="RefSeq" id="WP_126594758.1">
    <property type="nucleotide sequence ID" value="NZ_BIFQ01000001.1"/>
</dbReference>
<dbReference type="OrthoDB" id="165148at2"/>
<dbReference type="GO" id="GO:0003677">
    <property type="term" value="F:DNA binding"/>
    <property type="evidence" value="ECO:0007669"/>
    <property type="project" value="UniProtKB-KW"/>
</dbReference>
<name>A0A401Z9H5_9CHLR</name>
<dbReference type="GO" id="GO:0000160">
    <property type="term" value="P:phosphorelay signal transduction system"/>
    <property type="evidence" value="ECO:0007669"/>
    <property type="project" value="InterPro"/>
</dbReference>
<organism evidence="3 4">
    <name type="scientific">Dictyobacter aurantiacus</name>
    <dbReference type="NCBI Taxonomy" id="1936993"/>
    <lineage>
        <taxon>Bacteria</taxon>
        <taxon>Bacillati</taxon>
        <taxon>Chloroflexota</taxon>
        <taxon>Ktedonobacteria</taxon>
        <taxon>Ktedonobacterales</taxon>
        <taxon>Dictyobacteraceae</taxon>
        <taxon>Dictyobacter</taxon>
    </lineage>
</organism>
<dbReference type="Proteomes" id="UP000287224">
    <property type="component" value="Unassembled WGS sequence"/>
</dbReference>
<evidence type="ECO:0000313" key="4">
    <source>
        <dbReference type="Proteomes" id="UP000287224"/>
    </source>
</evidence>
<dbReference type="InterPro" id="IPR036388">
    <property type="entry name" value="WH-like_DNA-bd_sf"/>
</dbReference>
<dbReference type="InterPro" id="IPR016032">
    <property type="entry name" value="Sig_transdc_resp-reg_C-effctor"/>
</dbReference>
<protein>
    <recommendedName>
        <fullName evidence="2">OmpR/PhoB-type domain-containing protein</fullName>
    </recommendedName>
</protein>
<reference evidence="4" key="1">
    <citation type="submission" date="2018-12" db="EMBL/GenBank/DDBJ databases">
        <title>Tengunoibacter tsumagoiensis gen. nov., sp. nov., Dictyobacter kobayashii sp. nov., D. alpinus sp. nov., and D. joshuensis sp. nov. and description of Dictyobacteraceae fam. nov. within the order Ktedonobacterales isolated from Tengu-no-mugimeshi.</title>
        <authorList>
            <person name="Wang C.M."/>
            <person name="Zheng Y."/>
            <person name="Sakai Y."/>
            <person name="Toyoda A."/>
            <person name="Minakuchi Y."/>
            <person name="Abe K."/>
            <person name="Yokota A."/>
            <person name="Yabe S."/>
        </authorList>
    </citation>
    <scope>NUCLEOTIDE SEQUENCE [LARGE SCALE GENOMIC DNA]</scope>
    <source>
        <strain evidence="4">S-27</strain>
    </source>
</reference>
<gene>
    <name evidence="3" type="ORF">KDAU_08210</name>
</gene>
<dbReference type="Gene3D" id="1.10.10.10">
    <property type="entry name" value="Winged helix-like DNA-binding domain superfamily/Winged helix DNA-binding domain"/>
    <property type="match status" value="1"/>
</dbReference>
<feature type="domain" description="OmpR/PhoB-type" evidence="2">
    <location>
        <begin position="37"/>
        <end position="107"/>
    </location>
</feature>
<keyword evidence="1" id="KW-0238">DNA-binding</keyword>